<accession>A0A0P1BQ07</accession>
<dbReference type="Proteomes" id="UP000054845">
    <property type="component" value="Unassembled WGS sequence"/>
</dbReference>
<organism evidence="1 2">
    <name type="scientific">Ceraceosorus bombacis</name>
    <dbReference type="NCBI Taxonomy" id="401625"/>
    <lineage>
        <taxon>Eukaryota</taxon>
        <taxon>Fungi</taxon>
        <taxon>Dikarya</taxon>
        <taxon>Basidiomycota</taxon>
        <taxon>Ustilaginomycotina</taxon>
        <taxon>Exobasidiomycetes</taxon>
        <taxon>Ceraceosorales</taxon>
        <taxon>Ceraceosoraceae</taxon>
        <taxon>Ceraceosorus</taxon>
    </lineage>
</organism>
<evidence type="ECO:0000313" key="1">
    <source>
        <dbReference type="EMBL" id="CEH18988.1"/>
    </source>
</evidence>
<proteinExistence type="predicted"/>
<name>A0A0P1BQ07_9BASI</name>
<sequence length="97" mass="10379">MTDDSLLVSPRLLRRAALPKRAIGPVLVLARRLSLPLALLSAAHTHSSSSQPRTGETLASLLQRATGNVQLRRIGSASAGITPSFPIVAVFRLWQTT</sequence>
<keyword evidence="2" id="KW-1185">Reference proteome</keyword>
<evidence type="ECO:0000313" key="2">
    <source>
        <dbReference type="Proteomes" id="UP000054845"/>
    </source>
</evidence>
<dbReference type="EMBL" id="CCYA01000276">
    <property type="protein sequence ID" value="CEH18988.1"/>
    <property type="molecule type" value="Genomic_DNA"/>
</dbReference>
<dbReference type="AlphaFoldDB" id="A0A0P1BQ07"/>
<protein>
    <submittedName>
        <fullName evidence="1">Uncharacterized protein</fullName>
    </submittedName>
</protein>
<reference evidence="1 2" key="1">
    <citation type="submission" date="2014-09" db="EMBL/GenBank/DDBJ databases">
        <authorList>
            <person name="Magalhaes I.L.F."/>
            <person name="Oliveira U."/>
            <person name="Santos F.R."/>
            <person name="Vidigal T.H.D.A."/>
            <person name="Brescovit A.D."/>
            <person name="Santos A.J."/>
        </authorList>
    </citation>
    <scope>NUCLEOTIDE SEQUENCE [LARGE SCALE GENOMIC DNA]</scope>
</reference>